<gene>
    <name evidence="2" type="ORF">H9Y05_15090</name>
</gene>
<keyword evidence="1" id="KW-0472">Membrane</keyword>
<dbReference type="AlphaFoldDB" id="A0A8J6PLE0"/>
<proteinExistence type="predicted"/>
<protein>
    <submittedName>
        <fullName evidence="2">Uncharacterized protein</fullName>
    </submittedName>
</protein>
<evidence type="ECO:0000313" key="3">
    <source>
        <dbReference type="Proteomes" id="UP000652681"/>
    </source>
</evidence>
<sequence length="409" mass="45822">MTTKLSSSALGYAINFMMLVGLVCSAVLFASSVNKRIEVNYTTKEHLVFDNIMAVNYGAEILENKQFQLYHINGDTSRVTVKNWGAFRVVSAKTFHNNHAVQKTAMIGYSGLYSYATIYMPENKQALKVCGDTRISGTFIGSERGLERGHIAGKSYIRDKLIEGETKTGEKFLPELDESVKNITIESFLAEADKIEFPFQDSVFSFDNRTSLVTSIDPVTISNRLKGNLVIHSFHSIDVRKDAQLDNIILIAPIVTFEEGFRGKVQVIAHEKVILGEDVKLTYPSIVVLNEIQENKDVFSRGVYLNKGAMLVGGILMVSQKPNFRRPLELKIDRAVVGGLIYNVGETEVQGKVHGYTYTNNFSVKIGGGEYKNHLIDAEMSSTTLPKELILPQWIKTDENKKTEIIRWM</sequence>
<comment type="caution">
    <text evidence="2">The sequence shown here is derived from an EMBL/GenBank/DDBJ whole genome shotgun (WGS) entry which is preliminary data.</text>
</comment>
<dbReference type="Proteomes" id="UP000652681">
    <property type="component" value="Unassembled WGS sequence"/>
</dbReference>
<keyword evidence="3" id="KW-1185">Reference proteome</keyword>
<evidence type="ECO:0000256" key="1">
    <source>
        <dbReference type="SAM" id="Phobius"/>
    </source>
</evidence>
<name>A0A8J6PLE0_9FLAO</name>
<keyword evidence="1" id="KW-0812">Transmembrane</keyword>
<keyword evidence="1" id="KW-1133">Transmembrane helix</keyword>
<dbReference type="EMBL" id="JACVEL010000016">
    <property type="protein sequence ID" value="MBC9813799.1"/>
    <property type="molecule type" value="Genomic_DNA"/>
</dbReference>
<evidence type="ECO:0000313" key="2">
    <source>
        <dbReference type="EMBL" id="MBC9813799.1"/>
    </source>
</evidence>
<feature type="transmembrane region" description="Helical" evidence="1">
    <location>
        <begin position="12"/>
        <end position="33"/>
    </location>
</feature>
<reference evidence="2" key="1">
    <citation type="submission" date="2020-09" db="EMBL/GenBank/DDBJ databases">
        <title>Taishania pollutisoli gen. nov., sp. nov., Isolated from Tetrabromobisphenol A-Contaminated Soil.</title>
        <authorList>
            <person name="Chen Q."/>
        </authorList>
    </citation>
    <scope>NUCLEOTIDE SEQUENCE</scope>
    <source>
        <strain evidence="2">CZZ-1</strain>
    </source>
</reference>
<dbReference type="RefSeq" id="WP_216714764.1">
    <property type="nucleotide sequence ID" value="NZ_JACVEL010000016.1"/>
</dbReference>
<accession>A0A8J6PLE0</accession>
<organism evidence="2 3">
    <name type="scientific">Taishania pollutisoli</name>
    <dbReference type="NCBI Taxonomy" id="2766479"/>
    <lineage>
        <taxon>Bacteria</taxon>
        <taxon>Pseudomonadati</taxon>
        <taxon>Bacteroidota</taxon>
        <taxon>Flavobacteriia</taxon>
        <taxon>Flavobacteriales</taxon>
        <taxon>Crocinitomicaceae</taxon>
        <taxon>Taishania</taxon>
    </lineage>
</organism>